<dbReference type="EMBL" id="CM047900">
    <property type="protein sequence ID" value="KAJ0100065.1"/>
    <property type="molecule type" value="Genomic_DNA"/>
</dbReference>
<evidence type="ECO:0000313" key="2">
    <source>
        <dbReference type="Proteomes" id="UP001164250"/>
    </source>
</evidence>
<dbReference type="Proteomes" id="UP001164250">
    <property type="component" value="Chromosome 4"/>
</dbReference>
<protein>
    <submittedName>
        <fullName evidence="1">Uncharacterized protein</fullName>
    </submittedName>
</protein>
<gene>
    <name evidence="1" type="ORF">Patl1_21751</name>
</gene>
<name>A0ACC1BLZ3_9ROSI</name>
<evidence type="ECO:0000313" key="1">
    <source>
        <dbReference type="EMBL" id="KAJ0100065.1"/>
    </source>
</evidence>
<accession>A0ACC1BLZ3</accession>
<organism evidence="1 2">
    <name type="scientific">Pistacia atlantica</name>
    <dbReference type="NCBI Taxonomy" id="434234"/>
    <lineage>
        <taxon>Eukaryota</taxon>
        <taxon>Viridiplantae</taxon>
        <taxon>Streptophyta</taxon>
        <taxon>Embryophyta</taxon>
        <taxon>Tracheophyta</taxon>
        <taxon>Spermatophyta</taxon>
        <taxon>Magnoliopsida</taxon>
        <taxon>eudicotyledons</taxon>
        <taxon>Gunneridae</taxon>
        <taxon>Pentapetalae</taxon>
        <taxon>rosids</taxon>
        <taxon>malvids</taxon>
        <taxon>Sapindales</taxon>
        <taxon>Anacardiaceae</taxon>
        <taxon>Pistacia</taxon>
    </lineage>
</organism>
<keyword evidence="2" id="KW-1185">Reference proteome</keyword>
<reference evidence="2" key="1">
    <citation type="journal article" date="2023" name="G3 (Bethesda)">
        <title>Genome assembly and association tests identify interacting loci associated with vigor, precocity, and sex in interspecific pistachio rootstocks.</title>
        <authorList>
            <person name="Palmer W."/>
            <person name="Jacygrad E."/>
            <person name="Sagayaradj S."/>
            <person name="Cavanaugh K."/>
            <person name="Han R."/>
            <person name="Bertier L."/>
            <person name="Beede B."/>
            <person name="Kafkas S."/>
            <person name="Golino D."/>
            <person name="Preece J."/>
            <person name="Michelmore R."/>
        </authorList>
    </citation>
    <scope>NUCLEOTIDE SEQUENCE [LARGE SCALE GENOMIC DNA]</scope>
</reference>
<sequence>MASSSNTVKIQEVFLVTPSSDSTSEFSLPLTLYDTFWFNFPPVERLYFYQITDLTPHFFNSVILPKLKHTLSLTLLHYLPLSGNLIWPPDAPKPYIYYSPNDGVAVTVAESTADFNSLSGNGVHEVVELHPLIPQLLTSDDKAAMIAIQITLFPSQGFSIGITTHHAIFDGKSSTTFIKSWAYLCKRGKDQEENPSLLPELIPSFDRTVIKDPTGIDMEYVNNWLAYINTRSLKVLPNIAPNTDWVRATFELTREDITKIRNQVLFILNKDNEKEEDKTAKQLHLSTFLLTLAYVFVCMVKSRRGEDNRSVIFAFTADYRTRLDPPVPLNYVGNCVMPHLCTATARDLTEENGVAFVAEKLSHVVKALERGELEGRKDTLSRMLIALKSMSEGVQTLSVAGSTQFDVYGSDFGWGGPKKVEIVSIDRSGAIALAKSRDRSGGVEIGVALKKQEMEVFSALFVVGLKDNI</sequence>
<proteinExistence type="predicted"/>
<comment type="caution">
    <text evidence="1">The sequence shown here is derived from an EMBL/GenBank/DDBJ whole genome shotgun (WGS) entry which is preliminary data.</text>
</comment>